<keyword evidence="3" id="KW-1185">Reference proteome</keyword>
<name>A0ABQ7PWA2_PLUXY</name>
<gene>
    <name evidence="2" type="ORF">JYU34_021032</name>
</gene>
<organism evidence="2 3">
    <name type="scientific">Plutella xylostella</name>
    <name type="common">Diamondback moth</name>
    <name type="synonym">Plutella maculipennis</name>
    <dbReference type="NCBI Taxonomy" id="51655"/>
    <lineage>
        <taxon>Eukaryota</taxon>
        <taxon>Metazoa</taxon>
        <taxon>Ecdysozoa</taxon>
        <taxon>Arthropoda</taxon>
        <taxon>Hexapoda</taxon>
        <taxon>Insecta</taxon>
        <taxon>Pterygota</taxon>
        <taxon>Neoptera</taxon>
        <taxon>Endopterygota</taxon>
        <taxon>Lepidoptera</taxon>
        <taxon>Glossata</taxon>
        <taxon>Ditrysia</taxon>
        <taxon>Yponomeutoidea</taxon>
        <taxon>Plutellidae</taxon>
        <taxon>Plutella</taxon>
    </lineage>
</organism>
<accession>A0ABQ7PWA2</accession>
<evidence type="ECO:0000313" key="3">
    <source>
        <dbReference type="Proteomes" id="UP000823941"/>
    </source>
</evidence>
<comment type="caution">
    <text evidence="2">The sequence shown here is derived from an EMBL/GenBank/DDBJ whole genome shotgun (WGS) entry which is preliminary data.</text>
</comment>
<sequence length="158" mass="18673">MSKFSKCLWENTELNAMESCYKLYTWVNDALLMLVVQIIWKLSQITEYFRVKPAEVPSHPQVRTLVFTPLTRESKLRRHIRSMSDVQSCTPYYRAPHRARQGSTPALTYDSDSRARRHPAHRLHQIDSSDSSDYFESVRKMRSIERNILKHTDSMRIL</sequence>
<evidence type="ECO:0000256" key="1">
    <source>
        <dbReference type="SAM" id="MobiDB-lite"/>
    </source>
</evidence>
<evidence type="ECO:0000313" key="2">
    <source>
        <dbReference type="EMBL" id="KAG7295943.1"/>
    </source>
</evidence>
<reference evidence="2 3" key="1">
    <citation type="submission" date="2021-06" db="EMBL/GenBank/DDBJ databases">
        <title>A haploid diamondback moth (Plutella xylostella L.) genome assembly resolves 31 chromosomes and identifies a diamide resistance mutation.</title>
        <authorList>
            <person name="Ward C.M."/>
            <person name="Perry K.D."/>
            <person name="Baker G."/>
            <person name="Powis K."/>
            <person name="Heckel D.G."/>
            <person name="Baxter S.W."/>
        </authorList>
    </citation>
    <scope>NUCLEOTIDE SEQUENCE [LARGE SCALE GENOMIC DNA]</scope>
    <source>
        <strain evidence="2 3">LV</strain>
        <tissue evidence="2">Single pupa</tissue>
    </source>
</reference>
<feature type="region of interest" description="Disordered" evidence="1">
    <location>
        <begin position="101"/>
        <end position="123"/>
    </location>
</feature>
<protein>
    <submittedName>
        <fullName evidence="2">Uncharacterized protein</fullName>
    </submittedName>
</protein>
<proteinExistence type="predicted"/>
<dbReference type="Proteomes" id="UP000823941">
    <property type="component" value="Chromosome 29"/>
</dbReference>
<dbReference type="EMBL" id="JAHIBW010000029">
    <property type="protein sequence ID" value="KAG7295943.1"/>
    <property type="molecule type" value="Genomic_DNA"/>
</dbReference>